<proteinExistence type="predicted"/>
<evidence type="ECO:0000313" key="1">
    <source>
        <dbReference type="EMBL" id="EAS47219.1"/>
    </source>
</evidence>
<evidence type="ECO:0000313" key="2">
    <source>
        <dbReference type="Proteomes" id="UP000005555"/>
    </source>
</evidence>
<organism evidence="1 2">
    <name type="scientific">gamma proteobacterium HTCC2207</name>
    <dbReference type="NCBI Taxonomy" id="314287"/>
    <lineage>
        <taxon>Bacteria</taxon>
        <taxon>Pseudomonadati</taxon>
        <taxon>Pseudomonadota</taxon>
        <taxon>Gammaproteobacteria</taxon>
        <taxon>Cellvibrionales</taxon>
        <taxon>Porticoccaceae</taxon>
        <taxon>SAR92 clade</taxon>
    </lineage>
</organism>
<dbReference type="STRING" id="314287.GB2207_11398"/>
<name>Q1YSI7_9GAMM</name>
<dbReference type="HOGENOM" id="CLU_3290119_0_0_6"/>
<comment type="caution">
    <text evidence="1">The sequence shown here is derived from an EMBL/GenBank/DDBJ whole genome shotgun (WGS) entry which is preliminary data.</text>
</comment>
<dbReference type="EMBL" id="AAPI01000003">
    <property type="protein sequence ID" value="EAS47219.1"/>
    <property type="molecule type" value="Genomic_DNA"/>
</dbReference>
<keyword evidence="2" id="KW-1185">Reference proteome</keyword>
<dbReference type="Proteomes" id="UP000005555">
    <property type="component" value="Unassembled WGS sequence"/>
</dbReference>
<protein>
    <submittedName>
        <fullName evidence="1">Uncharacterized protein</fullName>
    </submittedName>
</protein>
<dbReference type="AlphaFoldDB" id="Q1YSI7"/>
<sequence>MTAIHICVVGQGENYELQDTIKNDDRRCVAASHVSISESG</sequence>
<accession>Q1YSI7</accession>
<reference evidence="1 2" key="1">
    <citation type="submission" date="2006-03" db="EMBL/GenBank/DDBJ databases">
        <authorList>
            <person name="Giovannoni S.J."/>
            <person name="Cho J.-C."/>
            <person name="Ferriera S."/>
            <person name="Johnson J."/>
            <person name="Kravitz S."/>
            <person name="Halpern A."/>
            <person name="Remington K."/>
            <person name="Beeson K."/>
            <person name="Tran B."/>
            <person name="Rogers Y.-H."/>
            <person name="Friedman R."/>
            <person name="Venter J.C."/>
        </authorList>
    </citation>
    <scope>NUCLEOTIDE SEQUENCE [LARGE SCALE GENOMIC DNA]</scope>
    <source>
        <strain evidence="1 2">HTCC2207</strain>
    </source>
</reference>
<gene>
    <name evidence="1" type="ORF">GB2207_11398</name>
</gene>